<dbReference type="EMBL" id="CP146022">
    <property type="protein sequence ID" value="WWQ62161.1"/>
    <property type="molecule type" value="Genomic_DNA"/>
</dbReference>
<keyword evidence="1" id="KW-0413">Isomerase</keyword>
<evidence type="ECO:0000313" key="1">
    <source>
        <dbReference type="EMBL" id="WWQ62161.1"/>
    </source>
</evidence>
<proteinExistence type="predicted"/>
<name>A0ACD5A4P9_9ACTN</name>
<gene>
    <name evidence="1" type="ORF">V2W30_01440</name>
</gene>
<reference evidence="1" key="1">
    <citation type="journal article" date="2025" name="Int. J. Syst. Evol. Microbiol.">
        <title>Streptomyces citrinus sp. nov., with yellow diffusible pigment.</title>
        <authorList>
            <person name="He Y."/>
            <person name="Yang E."/>
            <person name="Xu J."/>
            <person name="Sun Y."/>
            <person name="Sun L."/>
        </authorList>
    </citation>
    <scope>NUCLEOTIDE SEQUENCE</scope>
    <source>
        <strain evidence="1">Q6</strain>
    </source>
</reference>
<keyword evidence="2" id="KW-1185">Reference proteome</keyword>
<sequence length="281" mass="29112">MTDERHSVRSVPAPTVTPSRLALLKGGLIVSCQALPGEALHGPDIMARLARAAVEGGAVGVRVNTPADVAAVRAAVDVPVIGLWKDGDSGVYITPTLEHARRVAASGADIVALDATDRPRSDGRTLAGTIRTLRAEGVMVLADVATLDQGLAAQQAGADAVATTLSGYTGDAPAGPGPDFGLLSALVAALTVPVVAEGRISTPKQAAHALALGAHTVVVGGAITRPASITSRFVAALSPTRRSRPLRRTRHDRPRPHPRGCRRDTRRRRCLPRGHPRPLGP</sequence>
<dbReference type="Proteomes" id="UP001432251">
    <property type="component" value="Chromosome"/>
</dbReference>
<organism evidence="1 2">
    <name type="scientific">Streptomyces citrinus</name>
    <dbReference type="NCBI Taxonomy" id="3118173"/>
    <lineage>
        <taxon>Bacteria</taxon>
        <taxon>Bacillati</taxon>
        <taxon>Actinomycetota</taxon>
        <taxon>Actinomycetes</taxon>
        <taxon>Kitasatosporales</taxon>
        <taxon>Streptomycetaceae</taxon>
        <taxon>Streptomyces</taxon>
    </lineage>
</organism>
<protein>
    <submittedName>
        <fullName evidence="1">N-acetylmannosamine-6-phosphate 2-epimerase</fullName>
        <ecNumber evidence="1">5.1.3.9</ecNumber>
    </submittedName>
</protein>
<dbReference type="EC" id="5.1.3.9" evidence="1"/>
<evidence type="ECO:0000313" key="2">
    <source>
        <dbReference type="Proteomes" id="UP001432251"/>
    </source>
</evidence>
<accession>A0ACD5A4P9</accession>